<dbReference type="PANTHER" id="PTHR46615">
    <property type="entry name" value="ARYLSULFATASE K"/>
    <property type="match status" value="1"/>
</dbReference>
<keyword evidence="2" id="KW-0378">Hydrolase</keyword>
<evidence type="ECO:0000313" key="2">
    <source>
        <dbReference type="EMBL" id="SMX91039.1"/>
    </source>
</evidence>
<dbReference type="EC" id="3.1.6.6" evidence="2"/>
<dbReference type="Pfam" id="PF00884">
    <property type="entry name" value="Sulfatase"/>
    <property type="match status" value="1"/>
</dbReference>
<dbReference type="InterPro" id="IPR017850">
    <property type="entry name" value="Alkaline_phosphatase_core_sf"/>
</dbReference>
<dbReference type="InterPro" id="IPR000917">
    <property type="entry name" value="Sulfatase_N"/>
</dbReference>
<dbReference type="InterPro" id="IPR051849">
    <property type="entry name" value="GAG-degrading_sulfatase"/>
</dbReference>
<accession>A0A2H1JUA1</accession>
<dbReference type="AlphaFoldDB" id="A0A2H1JUA1"/>
<dbReference type="GO" id="GO:0047753">
    <property type="term" value="F:choline-sulfatase activity"/>
    <property type="evidence" value="ECO:0007669"/>
    <property type="project" value="UniProtKB-EC"/>
</dbReference>
<dbReference type="Proteomes" id="UP000234300">
    <property type="component" value="Unassembled WGS sequence"/>
</dbReference>
<dbReference type="SUPFAM" id="SSF53649">
    <property type="entry name" value="Alkaline phosphatase-like"/>
    <property type="match status" value="1"/>
</dbReference>
<dbReference type="GO" id="GO:0015024">
    <property type="term" value="F:glucuronate-2-sulfatase activity"/>
    <property type="evidence" value="ECO:0007669"/>
    <property type="project" value="TreeGrafter"/>
</dbReference>
<organism evidence="2 3">
    <name type="scientific">Brevibacterium aurantiacum</name>
    <dbReference type="NCBI Taxonomy" id="273384"/>
    <lineage>
        <taxon>Bacteria</taxon>
        <taxon>Bacillati</taxon>
        <taxon>Actinomycetota</taxon>
        <taxon>Actinomycetes</taxon>
        <taxon>Micrococcales</taxon>
        <taxon>Brevibacteriaceae</taxon>
        <taxon>Brevibacterium</taxon>
    </lineage>
</organism>
<reference evidence="2 3" key="1">
    <citation type="submission" date="2017-03" db="EMBL/GenBank/DDBJ databases">
        <authorList>
            <person name="Afonso C.L."/>
            <person name="Miller P.J."/>
            <person name="Scott M.A."/>
            <person name="Spackman E."/>
            <person name="Goraichik I."/>
            <person name="Dimitrov K.M."/>
            <person name="Suarez D.L."/>
            <person name="Swayne D.E."/>
        </authorList>
    </citation>
    <scope>NUCLEOTIDE SEQUENCE [LARGE SCALE GENOMIC DNA]</scope>
    <source>
        <strain evidence="3">8(6)</strain>
    </source>
</reference>
<dbReference type="EMBL" id="FXZI01000006">
    <property type="protein sequence ID" value="SMX91039.1"/>
    <property type="molecule type" value="Genomic_DNA"/>
</dbReference>
<sequence>MSYNFLLVMSDQHVPFASGAYGGEVAQTPNIDALAERGTTFETAYCNSPICVPSRAALATGRYVHETGNADNASPYTGTEAPSWGQRASAAGIPTTTIGKLHYRSTEDDTGFPDQRLPLHVREGRGDLFHALRENQPPAIQLRDAVVGAQSGESEYSLFDREVAKEACAWLQEKADEEGPWLGKVSFVTPHYPFTVPQEYLDLYPIGKMMLPRNNEPEDWDDHPAVDIYRQLCGLDSPLTHEETLRAVQAYYGLVSFMDAQFGLVLDELHATGQAENTVVLYVSDHGELLGNDGLWFKGTMGEDSVRIPAIMAGPGVPVGKRCETPVSLVDVYPTVVDVLGLDSNPHDADLPGTSLYSLAQASEPEVRTIFSEFHSANSHTGSFMIRYGKWKYVDYREFPERLFDLEADPYESTDLASDPNYASVLERMRGELRTICDPAEVDHRVRAEQRQRVADFGGVDAVLKRPLMAYSPISGG</sequence>
<evidence type="ECO:0000259" key="1">
    <source>
        <dbReference type="Pfam" id="PF00884"/>
    </source>
</evidence>
<proteinExistence type="predicted"/>
<dbReference type="Gene3D" id="3.40.720.10">
    <property type="entry name" value="Alkaline Phosphatase, subunit A"/>
    <property type="match status" value="1"/>
</dbReference>
<gene>
    <name evidence="2" type="ORF">BAURA86_02075</name>
</gene>
<feature type="domain" description="Sulfatase N-terminal" evidence="1">
    <location>
        <begin position="4"/>
        <end position="341"/>
    </location>
</feature>
<dbReference type="RefSeq" id="WP_101556989.1">
    <property type="nucleotide sequence ID" value="NZ_FXZI01000006.1"/>
</dbReference>
<dbReference type="PANTHER" id="PTHR46615:SF1">
    <property type="entry name" value="ARYLSULFATASE K"/>
    <property type="match status" value="1"/>
</dbReference>
<protein>
    <submittedName>
        <fullName evidence="2">Choline-sulfatase</fullName>
        <ecNumber evidence="2">3.1.6.6</ecNumber>
    </submittedName>
</protein>
<dbReference type="GO" id="GO:0004065">
    <property type="term" value="F:arylsulfatase activity"/>
    <property type="evidence" value="ECO:0007669"/>
    <property type="project" value="TreeGrafter"/>
</dbReference>
<name>A0A2H1JUA1_BREAU</name>
<dbReference type="CDD" id="cd16037">
    <property type="entry name" value="sulfatase_like"/>
    <property type="match status" value="1"/>
</dbReference>
<evidence type="ECO:0000313" key="3">
    <source>
        <dbReference type="Proteomes" id="UP000234300"/>
    </source>
</evidence>